<keyword evidence="3" id="KW-0963">Cytoplasm</keyword>
<name>A0A093PRZ5_9PASS</name>
<dbReference type="GO" id="GO:0005929">
    <property type="term" value="C:cilium"/>
    <property type="evidence" value="ECO:0007669"/>
    <property type="project" value="UniProtKB-SubCell"/>
</dbReference>
<feature type="domain" description="Dynein axonemal assembly factor 11-like CS" evidence="11">
    <location>
        <begin position="261"/>
        <end position="382"/>
    </location>
</feature>
<dbReference type="GO" id="GO:0036158">
    <property type="term" value="P:outer dynein arm assembly"/>
    <property type="evidence" value="ECO:0007669"/>
    <property type="project" value="TreeGrafter"/>
</dbReference>
<sequence length="472" mass="55368">FLSVTEDLVRRRAEHNNCEIFSLEEISLEIEKLEYLDKWCRDLKILYLQNNLIPKIENVSKLKKLEYLNVALNNIERIENLEGCEELKKLDLTANFIGELSSIESLKHNIHLKELFLAGNPCTEFEGYRQFVVATLHQLKYLDSKEIERSERIKAVQNYPEVKQKIREQEQVYLLKRAREKEEAQRRMQERKDKKQNQMKSKLGFDRRTAGNCYLSPNSLQEKENHQAEGDEEQETCRTVEDDEEDRRFWEEPTPYTPESRLETHRYIEEKRRAKDNIRESKKSEKPPWTLITAEGKVLNVNVPKLHFSLKDDEENNQFILELAVYRYLDTSLLDVDVQPTYIRVLVKEKPFQFVLPEEVKPDSSSAKRSQTTGHLVVTMPKAKEIILAKQKLSASNKHSDCNTLQKNARRSGKVEKLEVDPSKYSFPDVTKIIQEKERTGQGPIKLHPERITEVKKSSVNFENDEDVPPLI</sequence>
<proteinExistence type="inferred from homology"/>
<comment type="similarity">
    <text evidence="8">Belongs to the tilB family.</text>
</comment>
<gene>
    <name evidence="12" type="ORF">N305_01332</name>
</gene>
<reference evidence="12 13" key="1">
    <citation type="submission" date="2014-06" db="EMBL/GenBank/DDBJ databases">
        <title>Genome evolution of avian class.</title>
        <authorList>
            <person name="Zhang G."/>
            <person name="Li C."/>
        </authorList>
    </citation>
    <scope>NUCLEOTIDE SEQUENCE [LARGE SCALE GENOMIC DNA]</scope>
    <source>
        <strain evidence="12">BGI_N305</strain>
    </source>
</reference>
<accession>A0A093PRZ5</accession>
<dbReference type="OrthoDB" id="10250990at2759"/>
<evidence type="ECO:0000256" key="3">
    <source>
        <dbReference type="ARBA" id="ARBA00022490"/>
    </source>
</evidence>
<dbReference type="Proteomes" id="UP000053258">
    <property type="component" value="Unassembled WGS sequence"/>
</dbReference>
<dbReference type="AlphaFoldDB" id="A0A093PRZ5"/>
<dbReference type="Pfam" id="PF23602">
    <property type="entry name" value="CS_DNAAF11_C"/>
    <property type="match status" value="1"/>
</dbReference>
<keyword evidence="4" id="KW-0433">Leucine-rich repeat</keyword>
<dbReference type="EMBL" id="KL669747">
    <property type="protein sequence ID" value="KFW77000.1"/>
    <property type="molecule type" value="Genomic_DNA"/>
</dbReference>
<comment type="subcellular location">
    <subcellularLocation>
        <location evidence="1">Cell projection</location>
        <location evidence="1">Cilium</location>
    </subcellularLocation>
    <subcellularLocation>
        <location evidence="2">Cytoplasm</location>
    </subcellularLocation>
</comment>
<dbReference type="FunFam" id="3.80.10.10:FF:000052">
    <property type="entry name" value="Leucine rich repeat containing 6"/>
    <property type="match status" value="1"/>
</dbReference>
<dbReference type="PANTHER" id="PTHR18849:SF0">
    <property type="entry name" value="CILIA- AND FLAGELLA-ASSOCIATED PROTEIN 410-RELATED"/>
    <property type="match status" value="1"/>
</dbReference>
<dbReference type="PANTHER" id="PTHR18849">
    <property type="entry name" value="LEUCINE RICH REPEAT PROTEIN"/>
    <property type="match status" value="1"/>
</dbReference>
<dbReference type="GO" id="GO:0005737">
    <property type="term" value="C:cytoplasm"/>
    <property type="evidence" value="ECO:0007669"/>
    <property type="project" value="UniProtKB-SubCell"/>
</dbReference>
<evidence type="ECO:0000256" key="4">
    <source>
        <dbReference type="ARBA" id="ARBA00022614"/>
    </source>
</evidence>
<evidence type="ECO:0000313" key="13">
    <source>
        <dbReference type="Proteomes" id="UP000053258"/>
    </source>
</evidence>
<dbReference type="Pfam" id="PF14580">
    <property type="entry name" value="LRR_9"/>
    <property type="match status" value="1"/>
</dbReference>
<organism evidence="12 13">
    <name type="scientific">Manacus vitellinus</name>
    <name type="common">golden-collared manakin</name>
    <dbReference type="NCBI Taxonomy" id="328815"/>
    <lineage>
        <taxon>Eukaryota</taxon>
        <taxon>Metazoa</taxon>
        <taxon>Chordata</taxon>
        <taxon>Craniata</taxon>
        <taxon>Vertebrata</taxon>
        <taxon>Euteleostomi</taxon>
        <taxon>Archelosauria</taxon>
        <taxon>Archosauria</taxon>
        <taxon>Dinosauria</taxon>
        <taxon>Saurischia</taxon>
        <taxon>Theropoda</taxon>
        <taxon>Coelurosauria</taxon>
        <taxon>Aves</taxon>
        <taxon>Neognathae</taxon>
        <taxon>Neoaves</taxon>
        <taxon>Telluraves</taxon>
        <taxon>Australaves</taxon>
        <taxon>Passeriformes</taxon>
        <taxon>Pipridae</taxon>
        <taxon>Manacus</taxon>
    </lineage>
</organism>
<dbReference type="InterPro" id="IPR056496">
    <property type="entry name" value="CS_DNAAF11_C"/>
</dbReference>
<keyword evidence="13" id="KW-1185">Reference proteome</keyword>
<dbReference type="SUPFAM" id="SSF52058">
    <property type="entry name" value="L domain-like"/>
    <property type="match status" value="1"/>
</dbReference>
<evidence type="ECO:0000256" key="6">
    <source>
        <dbReference type="ARBA" id="ARBA00023069"/>
    </source>
</evidence>
<dbReference type="SMART" id="SM00365">
    <property type="entry name" value="LRR_SD22"/>
    <property type="match status" value="3"/>
</dbReference>
<keyword evidence="7" id="KW-0966">Cell projection</keyword>
<evidence type="ECO:0000256" key="9">
    <source>
        <dbReference type="ARBA" id="ARBA00050057"/>
    </source>
</evidence>
<dbReference type="InterPro" id="IPR032675">
    <property type="entry name" value="LRR_dom_sf"/>
</dbReference>
<evidence type="ECO:0000259" key="11">
    <source>
        <dbReference type="Pfam" id="PF23602"/>
    </source>
</evidence>
<feature type="compositionally biased region" description="Basic and acidic residues" evidence="10">
    <location>
        <begin position="221"/>
        <end position="251"/>
    </location>
</feature>
<evidence type="ECO:0000256" key="1">
    <source>
        <dbReference type="ARBA" id="ARBA00004138"/>
    </source>
</evidence>
<dbReference type="InterPro" id="IPR001611">
    <property type="entry name" value="Leu-rich_rpt"/>
</dbReference>
<feature type="region of interest" description="Disordered" evidence="10">
    <location>
        <begin position="180"/>
        <end position="257"/>
    </location>
</feature>
<keyword evidence="5" id="KW-0677">Repeat</keyword>
<evidence type="ECO:0000313" key="12">
    <source>
        <dbReference type="EMBL" id="KFW77000.1"/>
    </source>
</evidence>
<evidence type="ECO:0000256" key="10">
    <source>
        <dbReference type="SAM" id="MobiDB-lite"/>
    </source>
</evidence>
<feature type="non-terminal residue" evidence="12">
    <location>
        <position position="1"/>
    </location>
</feature>
<keyword evidence="6" id="KW-0969">Cilium</keyword>
<protein>
    <recommendedName>
        <fullName evidence="9">Leucine-rich repeat-containing protein 6</fullName>
    </recommendedName>
</protein>
<feature type="compositionally biased region" description="Basic and acidic residues" evidence="10">
    <location>
        <begin position="180"/>
        <end position="196"/>
    </location>
</feature>
<feature type="non-terminal residue" evidence="12">
    <location>
        <position position="472"/>
    </location>
</feature>
<evidence type="ECO:0000256" key="5">
    <source>
        <dbReference type="ARBA" id="ARBA00022737"/>
    </source>
</evidence>
<dbReference type="STRING" id="328815.ENSMVIP00005016826"/>
<dbReference type="Gene3D" id="3.80.10.10">
    <property type="entry name" value="Ribonuclease Inhibitor"/>
    <property type="match status" value="1"/>
</dbReference>
<evidence type="ECO:0000256" key="8">
    <source>
        <dbReference type="ARBA" id="ARBA00049982"/>
    </source>
</evidence>
<evidence type="ECO:0000256" key="7">
    <source>
        <dbReference type="ARBA" id="ARBA00023273"/>
    </source>
</evidence>
<dbReference type="PROSITE" id="PS51450">
    <property type="entry name" value="LRR"/>
    <property type="match status" value="3"/>
</dbReference>
<evidence type="ECO:0000256" key="2">
    <source>
        <dbReference type="ARBA" id="ARBA00004496"/>
    </source>
</evidence>